<evidence type="ECO:0000313" key="3">
    <source>
        <dbReference type="Proteomes" id="UP000012073"/>
    </source>
</evidence>
<dbReference type="Gramene" id="CDF33933">
    <property type="protein sequence ID" value="CDF33933"/>
    <property type="gene ID" value="CHC_T00002607001"/>
</dbReference>
<feature type="region of interest" description="Disordered" evidence="1">
    <location>
        <begin position="302"/>
        <end position="321"/>
    </location>
</feature>
<dbReference type="AlphaFoldDB" id="R7Q7Y6"/>
<evidence type="ECO:0000313" key="2">
    <source>
        <dbReference type="EMBL" id="CDF33933.1"/>
    </source>
</evidence>
<gene>
    <name evidence="2" type="ORF">CHC_T00002607001</name>
</gene>
<proteinExistence type="predicted"/>
<dbReference type="GeneID" id="17321470"/>
<feature type="region of interest" description="Disordered" evidence="1">
    <location>
        <begin position="357"/>
        <end position="401"/>
    </location>
</feature>
<accession>R7Q7Y6</accession>
<reference evidence="3" key="1">
    <citation type="journal article" date="2013" name="Proc. Natl. Acad. Sci. U.S.A.">
        <title>Genome structure and metabolic features in the red seaweed Chondrus crispus shed light on evolution of the Archaeplastida.</title>
        <authorList>
            <person name="Collen J."/>
            <person name="Porcel B."/>
            <person name="Carre W."/>
            <person name="Ball S.G."/>
            <person name="Chaparro C."/>
            <person name="Tonon T."/>
            <person name="Barbeyron T."/>
            <person name="Michel G."/>
            <person name="Noel B."/>
            <person name="Valentin K."/>
            <person name="Elias M."/>
            <person name="Artiguenave F."/>
            <person name="Arun A."/>
            <person name="Aury J.M."/>
            <person name="Barbosa-Neto J.F."/>
            <person name="Bothwell J.H."/>
            <person name="Bouget F.Y."/>
            <person name="Brillet L."/>
            <person name="Cabello-Hurtado F."/>
            <person name="Capella-Gutierrez S."/>
            <person name="Charrier B."/>
            <person name="Cladiere L."/>
            <person name="Cock J.M."/>
            <person name="Coelho S.M."/>
            <person name="Colleoni C."/>
            <person name="Czjzek M."/>
            <person name="Da Silva C."/>
            <person name="Delage L."/>
            <person name="Denoeud F."/>
            <person name="Deschamps P."/>
            <person name="Dittami S.M."/>
            <person name="Gabaldon T."/>
            <person name="Gachon C.M."/>
            <person name="Groisillier A."/>
            <person name="Herve C."/>
            <person name="Jabbari K."/>
            <person name="Katinka M."/>
            <person name="Kloareg B."/>
            <person name="Kowalczyk N."/>
            <person name="Labadie K."/>
            <person name="Leblanc C."/>
            <person name="Lopez P.J."/>
            <person name="McLachlan D.H."/>
            <person name="Meslet-Cladiere L."/>
            <person name="Moustafa A."/>
            <person name="Nehr Z."/>
            <person name="Nyvall Collen P."/>
            <person name="Panaud O."/>
            <person name="Partensky F."/>
            <person name="Poulain J."/>
            <person name="Rensing S.A."/>
            <person name="Rousvoal S."/>
            <person name="Samson G."/>
            <person name="Symeonidi A."/>
            <person name="Weissenbach J."/>
            <person name="Zambounis A."/>
            <person name="Wincker P."/>
            <person name="Boyen C."/>
        </authorList>
    </citation>
    <scope>NUCLEOTIDE SEQUENCE [LARGE SCALE GENOMIC DNA]</scope>
    <source>
        <strain evidence="3">cv. Stackhouse</strain>
    </source>
</reference>
<keyword evidence="3" id="KW-1185">Reference proteome</keyword>
<sequence length="465" mass="52092">MSLHGDEASAPLINRVKQHAVLKFERGPAQAVHVRDVAKAMVADGINNAKKVELSDIEFRFRKRQYDLIEYWGEDIVWMATERRDAQKRAWRRRKEEREGKRVSEYAKVEGGVQSEWSEGSASVQGGGGGDVVDGYAQGVPYEQDMPGESERSGDSSEGGSTDVGIDRLSQQRLGNPPDVRARAAVRNAGSLPIGSVESLAHQLAQSPVKIRDNELLPDVELSEASRRESSVEKVAPALYDTTNWEQEVLEQEREAHREYGDEGNVLEDLALYSTASGEDVDGLPPPEGIQLPDYAPLTGGMAGEDRFSDESFDPTQDFPERDSYVSYASYAAGRVPEEEIISRYRPDLQPDEAQLEATFEEDPRNNRRFRQSTRAEDMPSRRRRKESVRSQNQVDSAAPMQRFSALVSRILAATDRPSQRRQRRARVVEVEDTELDMLDQGFDGFYDPPLRGNGDMREAGNVDI</sequence>
<dbReference type="EMBL" id="HG001662">
    <property type="protein sequence ID" value="CDF33933.1"/>
    <property type="molecule type" value="Genomic_DNA"/>
</dbReference>
<evidence type="ECO:0000256" key="1">
    <source>
        <dbReference type="SAM" id="MobiDB-lite"/>
    </source>
</evidence>
<organism evidence="2 3">
    <name type="scientific">Chondrus crispus</name>
    <name type="common">Carrageen Irish moss</name>
    <name type="synonym">Polymorpha crispa</name>
    <dbReference type="NCBI Taxonomy" id="2769"/>
    <lineage>
        <taxon>Eukaryota</taxon>
        <taxon>Rhodophyta</taxon>
        <taxon>Florideophyceae</taxon>
        <taxon>Rhodymeniophycidae</taxon>
        <taxon>Gigartinales</taxon>
        <taxon>Gigartinaceae</taxon>
        <taxon>Chondrus</taxon>
    </lineage>
</organism>
<feature type="region of interest" description="Disordered" evidence="1">
    <location>
        <begin position="112"/>
        <end position="178"/>
    </location>
</feature>
<dbReference type="Proteomes" id="UP000012073">
    <property type="component" value="Unassembled WGS sequence"/>
</dbReference>
<protein>
    <submittedName>
        <fullName evidence="2">Uncharacterized protein</fullName>
    </submittedName>
</protein>
<dbReference type="KEGG" id="ccp:CHC_T00002607001"/>
<name>R7Q7Y6_CHOCR</name>
<dbReference type="RefSeq" id="XP_005713752.1">
    <property type="nucleotide sequence ID" value="XM_005713695.1"/>
</dbReference>